<gene>
    <name evidence="2" type="ORF">BEN30_02985</name>
</gene>
<dbReference type="SUPFAM" id="SSF52540">
    <property type="entry name" value="P-loop containing nucleoside triphosphate hydrolases"/>
    <property type="match status" value="2"/>
</dbReference>
<dbReference type="Gene3D" id="3.40.50.300">
    <property type="entry name" value="P-loop containing nucleotide triphosphate hydrolases"/>
    <property type="match status" value="2"/>
</dbReference>
<dbReference type="Proteomes" id="UP000095347">
    <property type="component" value="Unassembled WGS sequence"/>
</dbReference>
<dbReference type="Pfam" id="PF03976">
    <property type="entry name" value="PPK2"/>
    <property type="match status" value="2"/>
</dbReference>
<keyword evidence="3" id="KW-1185">Reference proteome</keyword>
<evidence type="ECO:0000259" key="1">
    <source>
        <dbReference type="Pfam" id="PF03976"/>
    </source>
</evidence>
<dbReference type="RefSeq" id="WP_069956544.1">
    <property type="nucleotide sequence ID" value="NZ_MCGG01000007.1"/>
</dbReference>
<protein>
    <submittedName>
        <fullName evidence="2">Polyphosphate:AMP phosphotransferase</fullName>
    </submittedName>
</protein>
<evidence type="ECO:0000313" key="2">
    <source>
        <dbReference type="EMBL" id="OEJ69392.1"/>
    </source>
</evidence>
<feature type="domain" description="Polyphosphate kinase-2-related" evidence="1">
    <location>
        <begin position="269"/>
        <end position="490"/>
    </location>
</feature>
<dbReference type="OrthoDB" id="9775224at2"/>
<proteinExistence type="predicted"/>
<dbReference type="AlphaFoldDB" id="A0A1E5QBI0"/>
<comment type="caution">
    <text evidence="2">The sequence shown here is derived from an EMBL/GenBank/DDBJ whole genome shotgun (WGS) entry which is preliminary data.</text>
</comment>
<feature type="domain" description="Polyphosphate kinase-2-related" evidence="1">
    <location>
        <begin position="11"/>
        <end position="234"/>
    </location>
</feature>
<dbReference type="InterPro" id="IPR022489">
    <property type="entry name" value="PolyP_AMP_Tfrase"/>
</dbReference>
<dbReference type="PANTHER" id="PTHR34383">
    <property type="entry name" value="POLYPHOSPHATE:AMP PHOSPHOTRANSFERASE-RELATED"/>
    <property type="match status" value="1"/>
</dbReference>
<evidence type="ECO:0000313" key="3">
    <source>
        <dbReference type="Proteomes" id="UP000095347"/>
    </source>
</evidence>
<sequence>MFEAVELGHAVSKADYNAEVPKLREQLLDIQFELGDKKPFPVILIISGVDGAGKGETVNTLNFWMDPRNIHAHAMADPSDEELERPAMWRYWRKLPPRGSIGVFFGSWYSHPMRMHIDGGKSIDYLDSYLDDFLRFERMLADEGALILKFWLHLSKDDLKKRLSQLDKDKATTWRVGKKEWDRYDRYDDLRPVAEHVLRRTSTGHAPWIVVESADEKYRNLTVAKTLLKAVKARLETGAKPIAASVPVQALDHGDGINLLNTLDYSKSLDKKIYKEQLEHYQGRLNKLCRSKKFRNHSIVAVFEGNDAAGKGGSIRRVIGAMDSRMYNIIPIAAPTDEEKAQPYLWRFWRHLPGRGKAVIFDRSWYGRVLVERVEGYCSQADWMRAYSEINDFEEEMARHGIIVVKFWLSITDEEQLARFKEREATGYKRFKLTDEDWRNRDKWDAYSSAVCDMVERTSTEIAPWTVVEANSKYYARIKVLKTLCKRLEAEL</sequence>
<dbReference type="NCBIfam" id="TIGR03708">
    <property type="entry name" value="poly_P_AMP_trns"/>
    <property type="match status" value="1"/>
</dbReference>
<reference evidence="3" key="1">
    <citation type="submission" date="2016-07" db="EMBL/GenBank/DDBJ databases">
        <authorList>
            <person name="Florea S."/>
            <person name="Webb J.S."/>
            <person name="Jaromczyk J."/>
            <person name="Schardl C.L."/>
        </authorList>
    </citation>
    <scope>NUCLEOTIDE SEQUENCE [LARGE SCALE GENOMIC DNA]</scope>
    <source>
        <strain evidence="3">MV-1</strain>
    </source>
</reference>
<dbReference type="PANTHER" id="PTHR34383:SF3">
    <property type="entry name" value="POLYPHOSPHATE:AMP PHOSPHOTRANSFERASE"/>
    <property type="match status" value="1"/>
</dbReference>
<dbReference type="EMBL" id="MCGG01000007">
    <property type="protein sequence ID" value="OEJ69392.1"/>
    <property type="molecule type" value="Genomic_DNA"/>
</dbReference>
<dbReference type="InterPro" id="IPR022488">
    <property type="entry name" value="PPK2-related"/>
</dbReference>
<dbReference type="GO" id="GO:0006797">
    <property type="term" value="P:polyphosphate metabolic process"/>
    <property type="evidence" value="ECO:0007669"/>
    <property type="project" value="InterPro"/>
</dbReference>
<dbReference type="STRING" id="28181.BEN30_02985"/>
<name>A0A1E5QBI0_9PROT</name>
<dbReference type="GO" id="GO:0043751">
    <property type="term" value="F:polyphosphate:AMP phosphotransferase activity"/>
    <property type="evidence" value="ECO:0007669"/>
    <property type="project" value="InterPro"/>
</dbReference>
<organism evidence="2 3">
    <name type="scientific">Magnetovibrio blakemorei</name>
    <dbReference type="NCBI Taxonomy" id="28181"/>
    <lineage>
        <taxon>Bacteria</taxon>
        <taxon>Pseudomonadati</taxon>
        <taxon>Pseudomonadota</taxon>
        <taxon>Alphaproteobacteria</taxon>
        <taxon>Rhodospirillales</taxon>
        <taxon>Magnetovibrionaceae</taxon>
        <taxon>Magnetovibrio</taxon>
    </lineage>
</organism>
<keyword evidence="2" id="KW-0808">Transferase</keyword>
<dbReference type="InterPro" id="IPR027417">
    <property type="entry name" value="P-loop_NTPase"/>
</dbReference>
<accession>A0A1E5QBI0</accession>